<organism evidence="2 3">
    <name type="scientific">Fervidicola ferrireducens</name>
    <dbReference type="NCBI Taxonomy" id="520764"/>
    <lineage>
        <taxon>Bacteria</taxon>
        <taxon>Bacillati</taxon>
        <taxon>Bacillota</taxon>
        <taxon>Clostridia</taxon>
        <taxon>Thermosediminibacterales</taxon>
        <taxon>Thermosediminibacteraceae</taxon>
        <taxon>Fervidicola</taxon>
    </lineage>
</organism>
<dbReference type="OrthoDB" id="4624at2"/>
<accession>A0A140KZ99</accession>
<comment type="caution">
    <text evidence="2">The sequence shown here is derived from an EMBL/GenBank/DDBJ whole genome shotgun (WGS) entry which is preliminary data.</text>
</comment>
<evidence type="ECO:0000313" key="3">
    <source>
        <dbReference type="Proteomes" id="UP000070427"/>
    </source>
</evidence>
<dbReference type="InterPro" id="IPR030949">
    <property type="entry name" value="ECF_S_folate_fam"/>
</dbReference>
<feature type="transmembrane region" description="Helical" evidence="1">
    <location>
        <begin position="107"/>
        <end position="130"/>
    </location>
</feature>
<keyword evidence="3" id="KW-1185">Reference proteome</keyword>
<dbReference type="NCBIfam" id="TIGR04518">
    <property type="entry name" value="ECF_S_folT_fam"/>
    <property type="match status" value="1"/>
</dbReference>
<dbReference type="AlphaFoldDB" id="A0A140KZ99"/>
<dbReference type="PATRIC" id="fig|520764.3.peg.2693"/>
<dbReference type="InterPro" id="IPR009825">
    <property type="entry name" value="ECF_substrate-spec-like"/>
</dbReference>
<reference evidence="2 3" key="1">
    <citation type="submission" date="2015-12" db="EMBL/GenBank/DDBJ databases">
        <title>Draft genome sequnece of Fervidicola ferrireducens strain Y170.</title>
        <authorList>
            <person name="Patel B.K."/>
        </authorList>
    </citation>
    <scope>NUCLEOTIDE SEQUENCE [LARGE SCALE GENOMIC DNA]</scope>
    <source>
        <strain evidence="2 3">Y170</strain>
    </source>
</reference>
<dbReference type="Proteomes" id="UP000070427">
    <property type="component" value="Unassembled WGS sequence"/>
</dbReference>
<evidence type="ECO:0000256" key="1">
    <source>
        <dbReference type="SAM" id="Phobius"/>
    </source>
</evidence>
<feature type="transmembrane region" description="Helical" evidence="1">
    <location>
        <begin position="142"/>
        <end position="164"/>
    </location>
</feature>
<sequence length="177" mass="19305">MKMSTKRITYMAMFVVLNIILTRIASIRIAFGTVEAIRIGFGGFPVILAGITMGPAAGGIVGAVGDLVGYWINPAGPYMPHFTLTAALTGMIPGFMIRLFNSKQPTIWQLAIAIATGQIITSVLLVPYFLYKLFGIPLVYKIVTSCIVQAFNIPIYTIFARLIMKRFSIGLAPQKIN</sequence>
<proteinExistence type="predicted"/>
<dbReference type="Pfam" id="PF07155">
    <property type="entry name" value="ECF-ribofla_trS"/>
    <property type="match status" value="1"/>
</dbReference>
<feature type="transmembrane region" description="Helical" evidence="1">
    <location>
        <begin position="43"/>
        <end position="72"/>
    </location>
</feature>
<keyword evidence="1" id="KW-0472">Membrane</keyword>
<feature type="transmembrane region" description="Helical" evidence="1">
    <location>
        <begin position="78"/>
        <end position="100"/>
    </location>
</feature>
<dbReference type="EMBL" id="LOED01000089">
    <property type="protein sequence ID" value="KXG73624.1"/>
    <property type="molecule type" value="Genomic_DNA"/>
</dbReference>
<name>A0A140KZ99_9FIRM</name>
<keyword evidence="1" id="KW-0812">Transmembrane</keyword>
<protein>
    <submittedName>
        <fullName evidence="2">Folate transporter FolT</fullName>
    </submittedName>
</protein>
<evidence type="ECO:0000313" key="2">
    <source>
        <dbReference type="EMBL" id="KXG73624.1"/>
    </source>
</evidence>
<keyword evidence="1" id="KW-1133">Transmembrane helix</keyword>
<feature type="transmembrane region" description="Helical" evidence="1">
    <location>
        <begin position="12"/>
        <end position="31"/>
    </location>
</feature>
<dbReference type="Gene3D" id="1.10.1760.20">
    <property type="match status" value="1"/>
</dbReference>
<gene>
    <name evidence="2" type="primary">folT</name>
    <name evidence="2" type="ORF">AN618_24820</name>
</gene>
<dbReference type="STRING" id="520764.AN618_24820"/>
<dbReference type="InParanoid" id="A0A140KZ99"/>
<dbReference type="GO" id="GO:0016020">
    <property type="term" value="C:membrane"/>
    <property type="evidence" value="ECO:0007669"/>
    <property type="project" value="InterPro"/>
</dbReference>